<feature type="region of interest" description="Disordered" evidence="1">
    <location>
        <begin position="137"/>
        <end position="159"/>
    </location>
</feature>
<feature type="region of interest" description="Disordered" evidence="1">
    <location>
        <begin position="59"/>
        <end position="87"/>
    </location>
</feature>
<protein>
    <submittedName>
        <fullName evidence="3">Uncharacterized protein</fullName>
    </submittedName>
</protein>
<sequence>MTMINPMVFAMDSCGTPTDLPKPTFTYILLDARASIIQRVMLADNNTPPVTRTAILPATTATPFSGPSTAAPPPPADPATGPENSEEGPNLVTAIALPVIAAMLLGVIFVLLRQLRKGKKREDLGAEDRALGKAELSSDGVLQVEPQELSADPPEPKGLEVYETPVEVKADMEFPAEIDSAARKEWAAEEQKSLGLGPKGTRVDP</sequence>
<reference evidence="3 4" key="1">
    <citation type="journal article" date="2005" name="Nature">
        <title>The genome sequence of the rice blast fungus Magnaporthe grisea.</title>
        <authorList>
            <person name="Dean R.A."/>
            <person name="Talbot N.J."/>
            <person name="Ebbole D.J."/>
            <person name="Farman M.L."/>
            <person name="Mitchell T.K."/>
            <person name="Orbach M.J."/>
            <person name="Thon M."/>
            <person name="Kulkarni R."/>
            <person name="Xu J.R."/>
            <person name="Pan H."/>
            <person name="Read N.D."/>
            <person name="Lee Y.H."/>
            <person name="Carbone I."/>
            <person name="Brown D."/>
            <person name="Oh Y.Y."/>
            <person name="Donofrio N."/>
            <person name="Jeong J.S."/>
            <person name="Soanes D.M."/>
            <person name="Djonovic S."/>
            <person name="Kolomiets E."/>
            <person name="Rehmeyer C."/>
            <person name="Li W."/>
            <person name="Harding M."/>
            <person name="Kim S."/>
            <person name="Lebrun M.H."/>
            <person name="Bohnert H."/>
            <person name="Coughlan S."/>
            <person name="Butler J."/>
            <person name="Calvo S."/>
            <person name="Ma L.J."/>
            <person name="Nicol R."/>
            <person name="Purcell S."/>
            <person name="Nusbaum C."/>
            <person name="Galagan J.E."/>
            <person name="Birren B.W."/>
        </authorList>
    </citation>
    <scope>NUCLEOTIDE SEQUENCE [LARGE SCALE GENOMIC DNA]</scope>
    <source>
        <strain evidence="4">70-15 / ATCC MYA-4617 / FGSC 8958</strain>
    </source>
</reference>
<feature type="compositionally biased region" description="Low complexity" evidence="1">
    <location>
        <begin position="59"/>
        <end position="69"/>
    </location>
</feature>
<feature type="compositionally biased region" description="Basic and acidic residues" evidence="1">
    <location>
        <begin position="183"/>
        <end position="192"/>
    </location>
</feature>
<dbReference type="InParanoid" id="G4NJS6"/>
<evidence type="ECO:0000256" key="1">
    <source>
        <dbReference type="SAM" id="MobiDB-lite"/>
    </source>
</evidence>
<organism evidence="3 4">
    <name type="scientific">Pyricularia oryzae (strain 70-15 / ATCC MYA-4617 / FGSC 8958)</name>
    <name type="common">Rice blast fungus</name>
    <name type="synonym">Magnaporthe oryzae</name>
    <dbReference type="NCBI Taxonomy" id="242507"/>
    <lineage>
        <taxon>Eukaryota</taxon>
        <taxon>Fungi</taxon>
        <taxon>Dikarya</taxon>
        <taxon>Ascomycota</taxon>
        <taxon>Pezizomycotina</taxon>
        <taxon>Sordariomycetes</taxon>
        <taxon>Sordariomycetidae</taxon>
        <taxon>Magnaporthales</taxon>
        <taxon>Pyriculariaceae</taxon>
        <taxon>Pyricularia</taxon>
    </lineage>
</organism>
<evidence type="ECO:0000256" key="2">
    <source>
        <dbReference type="SAM" id="Phobius"/>
    </source>
</evidence>
<dbReference type="EMBL" id="CM001237">
    <property type="protein sequence ID" value="EHA45743.1"/>
    <property type="molecule type" value="Genomic_DNA"/>
</dbReference>
<keyword evidence="2" id="KW-0472">Membrane</keyword>
<feature type="transmembrane region" description="Helical" evidence="2">
    <location>
        <begin position="91"/>
        <end position="112"/>
    </location>
</feature>
<dbReference type="GeneID" id="2681906"/>
<dbReference type="AlphaFoldDB" id="G4NJS6"/>
<keyword evidence="2" id="KW-0812">Transmembrane</keyword>
<dbReference type="VEuPathDB" id="FungiDB:MGG_10331"/>
<accession>G4NJS6</accession>
<proteinExistence type="predicted"/>
<keyword evidence="2" id="KW-1133">Transmembrane helix</keyword>
<reference key="2">
    <citation type="submission" date="2011-05" db="EMBL/GenBank/DDBJ databases">
        <title>The Genome Sequence of Magnaporthe oryzae 70-15.</title>
        <authorList>
            <consortium name="The Broad Institute Genome Sequencing Platform"/>
            <person name="Ma L.-J."/>
            <person name="Dead R."/>
            <person name="Young S.K."/>
            <person name="Zeng Q."/>
            <person name="Gargeya S."/>
            <person name="Fitzgerald M."/>
            <person name="Haas B."/>
            <person name="Abouelleil A."/>
            <person name="Alvarado L."/>
            <person name="Arachchi H.M."/>
            <person name="Berlin A."/>
            <person name="Brown A."/>
            <person name="Chapman S.B."/>
            <person name="Chen Z."/>
            <person name="Dunbar C."/>
            <person name="Freedman E."/>
            <person name="Gearin G."/>
            <person name="Gellesch M."/>
            <person name="Goldberg J."/>
            <person name="Griggs A."/>
            <person name="Gujja S."/>
            <person name="Heiman D."/>
            <person name="Howarth C."/>
            <person name="Larson L."/>
            <person name="Lui A."/>
            <person name="MacDonald P.J.P."/>
            <person name="Mehta T."/>
            <person name="Montmayeur A."/>
            <person name="Murphy C."/>
            <person name="Neiman D."/>
            <person name="Pearson M."/>
            <person name="Priest M."/>
            <person name="Roberts A."/>
            <person name="Saif S."/>
            <person name="Shea T."/>
            <person name="Shenoy N."/>
            <person name="Sisk P."/>
            <person name="Stolte C."/>
            <person name="Sykes S."/>
            <person name="Yandava C."/>
            <person name="Wortman J."/>
            <person name="Nusbaum C."/>
            <person name="Birren B."/>
        </authorList>
    </citation>
    <scope>NUCLEOTIDE SEQUENCE</scope>
    <source>
        <strain>70-15</strain>
    </source>
</reference>
<feature type="region of interest" description="Disordered" evidence="1">
    <location>
        <begin position="183"/>
        <end position="205"/>
    </location>
</feature>
<dbReference type="HOGENOM" id="CLU_1337741_0_0_1"/>
<name>G4NJS6_PYRO7</name>
<evidence type="ECO:0000313" key="4">
    <source>
        <dbReference type="Proteomes" id="UP000009058"/>
    </source>
</evidence>
<dbReference type="Proteomes" id="UP000009058">
    <property type="component" value="Chromosome 7"/>
</dbReference>
<keyword evidence="4" id="KW-1185">Reference proteome</keyword>
<evidence type="ECO:0000313" key="3">
    <source>
        <dbReference type="EMBL" id="EHA45743.1"/>
    </source>
</evidence>
<gene>
    <name evidence="3" type="ORF">MGG_10331</name>
</gene>
<dbReference type="KEGG" id="mgr:MGG_10331"/>
<dbReference type="RefSeq" id="XP_003720486.1">
    <property type="nucleotide sequence ID" value="XM_003720438.1"/>
</dbReference>
<dbReference type="OrthoDB" id="10506818at2759"/>